<dbReference type="EMBL" id="DF820475">
    <property type="protein sequence ID" value="GAK60857.1"/>
    <property type="molecule type" value="Genomic_DNA"/>
</dbReference>
<keyword evidence="4" id="KW-0804">Transcription</keyword>
<evidence type="ECO:0000256" key="3">
    <source>
        <dbReference type="ARBA" id="ARBA00023125"/>
    </source>
</evidence>
<accession>A0A081C8F2</accession>
<organism evidence="6">
    <name type="scientific">Vecturithrix granuli</name>
    <dbReference type="NCBI Taxonomy" id="1499967"/>
    <lineage>
        <taxon>Bacteria</taxon>
        <taxon>Candidatus Moduliflexota</taxon>
        <taxon>Candidatus Vecturitrichia</taxon>
        <taxon>Candidatus Vecturitrichales</taxon>
        <taxon>Candidatus Vecturitrichaceae</taxon>
        <taxon>Candidatus Vecturithrix</taxon>
    </lineage>
</organism>
<protein>
    <submittedName>
        <fullName evidence="6">Transcriptional regulator, DeoR family</fullName>
    </submittedName>
</protein>
<keyword evidence="3" id="KW-0238">DNA-binding</keyword>
<evidence type="ECO:0000256" key="1">
    <source>
        <dbReference type="ARBA" id="ARBA00022491"/>
    </source>
</evidence>
<dbReference type="SUPFAM" id="SSF46785">
    <property type="entry name" value="Winged helix' DNA-binding domain"/>
    <property type="match status" value="1"/>
</dbReference>
<keyword evidence="7" id="KW-1185">Reference proteome</keyword>
<sequence length="251" mass="27138">MFNAERRQFILERLTRNGRVVATELSRELGVSEDTIRRDLREMAADGLIQRVHGGALLRSPATMNYTARQQQASSAKQHIAQAAAGLVQHGQVIILDGGTTNVLVAQYLPADLRATVITNSPPAAVALKDHTSVEVILIGGRLYQDSLVTIGAAAIETLRKIRADICMLGICSLHPDIGISTQNLEETYVKQAMIESAAEVVALVSAEKLRTAASYVVAPLSELTCLVTERDVSETLLVPYLERGITILKA</sequence>
<dbReference type="GO" id="GO:0003700">
    <property type="term" value="F:DNA-binding transcription factor activity"/>
    <property type="evidence" value="ECO:0007669"/>
    <property type="project" value="InterPro"/>
</dbReference>
<dbReference type="eggNOG" id="COG1349">
    <property type="taxonomic scope" value="Bacteria"/>
</dbReference>
<evidence type="ECO:0000313" key="7">
    <source>
        <dbReference type="Proteomes" id="UP000030661"/>
    </source>
</evidence>
<dbReference type="PANTHER" id="PTHR30363:SF4">
    <property type="entry name" value="GLYCEROL-3-PHOSPHATE REGULON REPRESSOR"/>
    <property type="match status" value="1"/>
</dbReference>
<dbReference type="InterPro" id="IPR036390">
    <property type="entry name" value="WH_DNA-bd_sf"/>
</dbReference>
<dbReference type="InterPro" id="IPR018356">
    <property type="entry name" value="Tscrpt_reg_HTH_DeoR_CS"/>
</dbReference>
<evidence type="ECO:0000313" key="6">
    <source>
        <dbReference type="EMBL" id="GAK60857.1"/>
    </source>
</evidence>
<gene>
    <name evidence="6" type="ORF">U27_00755</name>
</gene>
<dbReference type="InterPro" id="IPR050313">
    <property type="entry name" value="Carb_Metab_HTH_regulators"/>
</dbReference>
<dbReference type="Gene3D" id="3.40.50.1360">
    <property type="match status" value="1"/>
</dbReference>
<dbReference type="STRING" id="1499967.U27_00755"/>
<evidence type="ECO:0000259" key="5">
    <source>
        <dbReference type="PROSITE" id="PS51000"/>
    </source>
</evidence>
<dbReference type="Pfam" id="PF00455">
    <property type="entry name" value="DeoRC"/>
    <property type="match status" value="1"/>
</dbReference>
<dbReference type="PRINTS" id="PR00037">
    <property type="entry name" value="HTHLACR"/>
</dbReference>
<dbReference type="SMART" id="SM00420">
    <property type="entry name" value="HTH_DEOR"/>
    <property type="match status" value="1"/>
</dbReference>
<dbReference type="Gene3D" id="1.10.10.10">
    <property type="entry name" value="Winged helix-like DNA-binding domain superfamily/Winged helix DNA-binding domain"/>
    <property type="match status" value="1"/>
</dbReference>
<dbReference type="SUPFAM" id="SSF100950">
    <property type="entry name" value="NagB/RpiA/CoA transferase-like"/>
    <property type="match status" value="1"/>
</dbReference>
<dbReference type="PROSITE" id="PS51000">
    <property type="entry name" value="HTH_DEOR_2"/>
    <property type="match status" value="1"/>
</dbReference>
<dbReference type="HOGENOM" id="CLU_060699_2_1_0"/>
<evidence type="ECO:0000256" key="4">
    <source>
        <dbReference type="ARBA" id="ARBA00023163"/>
    </source>
</evidence>
<dbReference type="InterPro" id="IPR014036">
    <property type="entry name" value="DeoR-like_C"/>
</dbReference>
<dbReference type="InterPro" id="IPR037171">
    <property type="entry name" value="NagB/RpiA_transferase-like"/>
</dbReference>
<dbReference type="Pfam" id="PF08220">
    <property type="entry name" value="HTH_DeoR"/>
    <property type="match status" value="1"/>
</dbReference>
<name>A0A081C8F2_VECG1</name>
<dbReference type="GO" id="GO:0003677">
    <property type="term" value="F:DNA binding"/>
    <property type="evidence" value="ECO:0007669"/>
    <property type="project" value="UniProtKB-KW"/>
</dbReference>
<keyword evidence="2" id="KW-0805">Transcription regulation</keyword>
<dbReference type="InterPro" id="IPR036388">
    <property type="entry name" value="WH-like_DNA-bd_sf"/>
</dbReference>
<dbReference type="PANTHER" id="PTHR30363">
    <property type="entry name" value="HTH-TYPE TRANSCRIPTIONAL REGULATOR SRLR-RELATED"/>
    <property type="match status" value="1"/>
</dbReference>
<feature type="domain" description="HTH deoR-type" evidence="5">
    <location>
        <begin position="3"/>
        <end position="58"/>
    </location>
</feature>
<proteinExistence type="predicted"/>
<reference evidence="6" key="1">
    <citation type="journal article" date="2015" name="PeerJ">
        <title>First genomic representation of candidate bacterial phylum KSB3 points to enhanced environmental sensing as a trigger of wastewater bulking.</title>
        <authorList>
            <person name="Sekiguchi Y."/>
            <person name="Ohashi A."/>
            <person name="Parks D.H."/>
            <person name="Yamauchi T."/>
            <person name="Tyson G.W."/>
            <person name="Hugenholtz P."/>
        </authorList>
    </citation>
    <scope>NUCLEOTIDE SEQUENCE [LARGE SCALE GENOMIC DNA]</scope>
</reference>
<dbReference type="PROSITE" id="PS00894">
    <property type="entry name" value="HTH_DEOR_1"/>
    <property type="match status" value="1"/>
</dbReference>
<dbReference type="AlphaFoldDB" id="A0A081C8F2"/>
<evidence type="ECO:0000256" key="2">
    <source>
        <dbReference type="ARBA" id="ARBA00023015"/>
    </source>
</evidence>
<dbReference type="SMART" id="SM01134">
    <property type="entry name" value="DeoRC"/>
    <property type="match status" value="1"/>
</dbReference>
<dbReference type="Proteomes" id="UP000030661">
    <property type="component" value="Unassembled WGS sequence"/>
</dbReference>
<keyword evidence="1" id="KW-0678">Repressor</keyword>
<dbReference type="InterPro" id="IPR001034">
    <property type="entry name" value="DeoR_HTH"/>
</dbReference>